<name>A0A6L2JL64_TANCI</name>
<sequence>MIENKKLDKDLQGKQVDATLYRGMIGSVMYLIASRPDLSYVVCLCARYQAKPTEKHLQAVKRIFGYLNGNINMGLWYSKDTDMSLTAYADVDHAGCQDTRRSISGSAQFLDYGFQFNKVPLYCDNKSAIALCCNNIQHSRAKHIDVCYYFIKEQVENGIVELYFIRTEYQLADIFTKPLPRERFNFLIDKLGVKSMSPDTLKRLRSFAALINRGLSGKTSGLDKLRLSRAQILWGMYYQKNVDYVELLWEDFIYHIVNRVYKKQEKMYYPRFTKAIIHHFLIQDKTLSLRNKIGIHTFKDDYLINTLRFVSTKESTQIYGKLLPETLTSLEMKESKAYKTYLGYTSGVVPPKISRKFTKASPSKKDSSLVPVDDESAKKGKRVKRSVKKSTTTPATSIVIKEAPMETQSKRKENVVVARGKGIDLHLNGSGTVAEKPPRVDKIAPTVTSEGTGDKPGVPNVTKDDSTESESESWINDKDDNNDDNDSENEGSDEENKSDDDKTPSDSEKGSDSEQDTDGSESDSESDQQEYEEEVKDDDEEKDEIVHTPSIPDDEEDANLESKNDDKSEGDKDRGMDDTTNQFSDDVQDKKADETEVPDAIFSHSSDLASKFLKFSDKHPNDAEIFSPLDVHVHHETTPTPPPTIKTTNIPSIISDFTSVFRFNERVIALEQNAAELKKDPLHTQVTALVDDHLDTRMGANREEFMNFLSGSLTDRITEQVRNQLPQILPGEVSNFAPPMIEKMIEELLNQVNLAKAESYMTASEHRECYDGLIKSYNLDKDFFSSYDVYSLKQSRQDKDKDEGPSAGSDREFKKRKTSKDVKPITGPKNKDSTSGSFKGTKSQPKSFEKTVQSEEPEFEVGDTGTPQGQEGNLGNDDVKPRKESASRRDWFTKPSQPQEPTGPDWNVDKTPQKGPTQNWLMTLAASTSTDKSLKDFDELMTTPVDFSSYIFNGLKIENLTQEILLGPAFRLLKGTHSNYAELVYDFEEYYKDLLEKLDWENPEGGDYPFDLSKPLPLITHGKRQRVPVEFFINNDLKREQHNPSMHMQEACNQEEMYILQNINDIEGMLLLVVQNRLTNLSGDNVADFAIALRMFTRSLKKTPLHPIQNPQGIIYVDDYKRNGSMRSDELFKFSDGTLTRLLSSLEDITKNIDMEYSPKRRWSTLEKKRAYFMIKDTNKLLKERSMMRSLEKFVGGRLYETGLRLLQRTI</sequence>
<gene>
    <name evidence="2" type="ORF">Tci_009731</name>
</gene>
<feature type="region of interest" description="Disordered" evidence="1">
    <location>
        <begin position="357"/>
        <end position="396"/>
    </location>
</feature>
<dbReference type="AlphaFoldDB" id="A0A6L2JL64"/>
<feature type="region of interest" description="Disordered" evidence="1">
    <location>
        <begin position="794"/>
        <end position="917"/>
    </location>
</feature>
<feature type="compositionally biased region" description="Basic and acidic residues" evidence="1">
    <location>
        <begin position="877"/>
        <end position="892"/>
    </location>
</feature>
<reference evidence="2" key="1">
    <citation type="journal article" date="2019" name="Sci. Rep.">
        <title>Draft genome of Tanacetum cinerariifolium, the natural source of mosquito coil.</title>
        <authorList>
            <person name="Yamashiro T."/>
            <person name="Shiraishi A."/>
            <person name="Satake H."/>
            <person name="Nakayama K."/>
        </authorList>
    </citation>
    <scope>NUCLEOTIDE SEQUENCE</scope>
</reference>
<comment type="caution">
    <text evidence="2">The sequence shown here is derived from an EMBL/GenBank/DDBJ whole genome shotgun (WGS) entry which is preliminary data.</text>
</comment>
<feature type="compositionally biased region" description="Basic and acidic residues" evidence="1">
    <location>
        <begin position="499"/>
        <end position="512"/>
    </location>
</feature>
<feature type="compositionally biased region" description="Basic residues" evidence="1">
    <location>
        <begin position="379"/>
        <end position="388"/>
    </location>
</feature>
<dbReference type="EMBL" id="BKCJ010000968">
    <property type="protein sequence ID" value="GEU37753.1"/>
    <property type="molecule type" value="Genomic_DNA"/>
</dbReference>
<feature type="compositionally biased region" description="Basic and acidic residues" evidence="1">
    <location>
        <begin position="795"/>
        <end position="823"/>
    </location>
</feature>
<evidence type="ECO:0000256" key="1">
    <source>
        <dbReference type="SAM" id="MobiDB-lite"/>
    </source>
</evidence>
<feature type="compositionally biased region" description="Acidic residues" evidence="1">
    <location>
        <begin position="513"/>
        <end position="543"/>
    </location>
</feature>
<proteinExistence type="predicted"/>
<feature type="compositionally biased region" description="Acidic residues" evidence="1">
    <location>
        <begin position="480"/>
        <end position="498"/>
    </location>
</feature>
<feature type="compositionally biased region" description="Polar residues" evidence="1">
    <location>
        <begin position="833"/>
        <end position="846"/>
    </location>
</feature>
<dbReference type="PANTHER" id="PTHR11439">
    <property type="entry name" value="GAG-POL-RELATED RETROTRANSPOSON"/>
    <property type="match status" value="1"/>
</dbReference>
<accession>A0A6L2JL64</accession>
<evidence type="ECO:0000313" key="2">
    <source>
        <dbReference type="EMBL" id="GEU37753.1"/>
    </source>
</evidence>
<feature type="compositionally biased region" description="Basic and acidic residues" evidence="1">
    <location>
        <begin position="560"/>
        <end position="577"/>
    </location>
</feature>
<feature type="region of interest" description="Disordered" evidence="1">
    <location>
        <begin position="425"/>
        <end position="595"/>
    </location>
</feature>
<evidence type="ECO:0008006" key="3">
    <source>
        <dbReference type="Google" id="ProtNLM"/>
    </source>
</evidence>
<dbReference type="CDD" id="cd09272">
    <property type="entry name" value="RNase_HI_RT_Ty1"/>
    <property type="match status" value="1"/>
</dbReference>
<organism evidence="2">
    <name type="scientific">Tanacetum cinerariifolium</name>
    <name type="common">Dalmatian daisy</name>
    <name type="synonym">Chrysanthemum cinerariifolium</name>
    <dbReference type="NCBI Taxonomy" id="118510"/>
    <lineage>
        <taxon>Eukaryota</taxon>
        <taxon>Viridiplantae</taxon>
        <taxon>Streptophyta</taxon>
        <taxon>Embryophyta</taxon>
        <taxon>Tracheophyta</taxon>
        <taxon>Spermatophyta</taxon>
        <taxon>Magnoliopsida</taxon>
        <taxon>eudicotyledons</taxon>
        <taxon>Gunneridae</taxon>
        <taxon>Pentapetalae</taxon>
        <taxon>asterids</taxon>
        <taxon>campanulids</taxon>
        <taxon>Asterales</taxon>
        <taxon>Asteraceae</taxon>
        <taxon>Asteroideae</taxon>
        <taxon>Anthemideae</taxon>
        <taxon>Anthemidinae</taxon>
        <taxon>Tanacetum</taxon>
    </lineage>
</organism>
<dbReference type="PANTHER" id="PTHR11439:SF483">
    <property type="entry name" value="PEPTIDE SYNTHASE GLIP-LIKE, PUTATIVE (AFU_ORTHOLOGUE AFUA_3G12920)-RELATED"/>
    <property type="match status" value="1"/>
</dbReference>
<protein>
    <recommendedName>
        <fullName evidence="3">Retrovirus-related Pol polyprotein from transposon TNT 1-94</fullName>
    </recommendedName>
</protein>